<evidence type="ECO:0000256" key="2">
    <source>
        <dbReference type="ARBA" id="ARBA00023015"/>
    </source>
</evidence>
<keyword evidence="2" id="KW-0805">Transcription regulation</keyword>
<evidence type="ECO:0000256" key="5">
    <source>
        <dbReference type="SAM" id="MobiDB-lite"/>
    </source>
</evidence>
<dbReference type="GO" id="GO:0006357">
    <property type="term" value="P:regulation of transcription by RNA polymerase II"/>
    <property type="evidence" value="ECO:0007669"/>
    <property type="project" value="TreeGrafter"/>
</dbReference>
<feature type="region of interest" description="Disordered" evidence="5">
    <location>
        <begin position="382"/>
        <end position="469"/>
    </location>
</feature>
<dbReference type="CDD" id="cd22933">
    <property type="entry name" value="HFD_HFI1"/>
    <property type="match status" value="1"/>
</dbReference>
<comment type="caution">
    <text evidence="6">The sequence shown here is derived from an EMBL/GenBank/DDBJ whole genome shotgun (WGS) entry which is preliminary data.</text>
</comment>
<protein>
    <submittedName>
        <fullName evidence="6">Transcriptional coactivator HFI1/ADA1</fullName>
    </submittedName>
</protein>
<dbReference type="PANTHER" id="PTHR21277:SF5">
    <property type="entry name" value="TRANSCRIPTIONAL ADAPTER 1"/>
    <property type="match status" value="1"/>
</dbReference>
<dbReference type="EMBL" id="AJIX01000015">
    <property type="protein sequence ID" value="KGR12700.1"/>
    <property type="molecule type" value="Genomic_DNA"/>
</dbReference>
<dbReference type="PANTHER" id="PTHR21277">
    <property type="entry name" value="TRANSCRIPTIONAL ADAPTER 1"/>
    <property type="match status" value="1"/>
</dbReference>
<dbReference type="InterPro" id="IPR024738">
    <property type="entry name" value="Hfi1/Tada1"/>
</dbReference>
<reference evidence="6 7" key="1">
    <citation type="submission" date="2013-12" db="EMBL/GenBank/DDBJ databases">
        <title>The Genome Sequence of Candida albicans P78048.</title>
        <authorList>
            <consortium name="The Broad Institute Genome Sequencing Platform"/>
            <consortium name="The Broad Institute Genome Sequencing Center for Infectious Disease"/>
            <person name="Cuomo C."/>
            <person name="Bennett R."/>
            <person name="Hirakawa M."/>
            <person name="Noverr M."/>
            <person name="Mitchell A."/>
            <person name="Young S.K."/>
            <person name="Zeng Q."/>
            <person name="Gargeya S."/>
            <person name="Fitzgerald M."/>
            <person name="Abouelleil A."/>
            <person name="Alvarado L."/>
            <person name="Berlin A.M."/>
            <person name="Chapman S.B."/>
            <person name="Dewar J."/>
            <person name="Goldberg J."/>
            <person name="Griggs A."/>
            <person name="Gujja S."/>
            <person name="Hansen M."/>
            <person name="Howarth C."/>
            <person name="Imamovic A."/>
            <person name="Larimer J."/>
            <person name="McCowan C."/>
            <person name="Murphy C."/>
            <person name="Pearson M."/>
            <person name="Priest M."/>
            <person name="Roberts A."/>
            <person name="Saif S."/>
            <person name="Shea T."/>
            <person name="Sykes S."/>
            <person name="Wortman J."/>
            <person name="Nusbaum C."/>
            <person name="Birren B."/>
        </authorList>
    </citation>
    <scope>NUCLEOTIDE SEQUENCE [LARGE SCALE GENOMIC DNA]</scope>
    <source>
        <strain evidence="6 7">P78048</strain>
    </source>
</reference>
<evidence type="ECO:0000313" key="6">
    <source>
        <dbReference type="EMBL" id="KGR12700.1"/>
    </source>
</evidence>
<gene>
    <name evidence="6" type="ORF">MG3_02784</name>
</gene>
<comment type="subcellular location">
    <subcellularLocation>
        <location evidence="1">Nucleus</location>
    </subcellularLocation>
</comment>
<dbReference type="Pfam" id="PF12767">
    <property type="entry name" value="SAGA-Tad1"/>
    <property type="match status" value="1"/>
</dbReference>
<evidence type="ECO:0000313" key="7">
    <source>
        <dbReference type="Proteomes" id="UP000030161"/>
    </source>
</evidence>
<name>A0AB34PXV6_CANAX</name>
<dbReference type="Proteomes" id="UP000030161">
    <property type="component" value="Unassembled WGS sequence"/>
</dbReference>
<evidence type="ECO:0000256" key="3">
    <source>
        <dbReference type="ARBA" id="ARBA00023163"/>
    </source>
</evidence>
<organism evidence="6 7">
    <name type="scientific">Candida albicans P78048</name>
    <dbReference type="NCBI Taxonomy" id="1094989"/>
    <lineage>
        <taxon>Eukaryota</taxon>
        <taxon>Fungi</taxon>
        <taxon>Dikarya</taxon>
        <taxon>Ascomycota</taxon>
        <taxon>Saccharomycotina</taxon>
        <taxon>Pichiomycetes</taxon>
        <taxon>Debaryomycetaceae</taxon>
        <taxon>Candida/Lodderomyces clade</taxon>
        <taxon>Candida</taxon>
    </lineage>
</organism>
<sequence>MTSQIADGSSTTTINPLKNGLAALKPTHQAHGTSTTTHLTNGSPKKIKSYKRLELERLIREFQNKLGKNWEKYHETLSLFLIGKLSRAELISTITPILKGKNLLKYHNKLLLLNFANSLKDNSSDLSTEFAGFWNKKAGKVTKNKNTQFERFKSVIMGLPVKERKRIIDISRDSGKKGKIATDIILTRHAILPKIPMIQDKEQQQLQVNNLVQWQQDVLNGINTPIATENYEIPDYDNLSRMMLMIMREHGLTGGLNPGVMEVMLLGLESHLKNIVETAIDVAKYRKNKYTNDNYIPYIKPNEDAQNISNENALPSSKDITLCIEDLHDTLEMYPHLVESEGPKLRLSNVMLENDDMINDDLNYYLPPKSIEYLAKERQAATTNDASTGTTKPGNNKGSSAGGSSAGATTNSPVVNKTDSTAAVSEKTDTNQPLQTPTATQTPVQTSAQAPASAPAQTPAPVSTPILRPDAHIGTTDELKWVLHDLVSTM</sequence>
<keyword evidence="4" id="KW-0539">Nucleus</keyword>
<keyword evidence="3" id="KW-0804">Transcription</keyword>
<feature type="compositionally biased region" description="Polar residues" evidence="5">
    <location>
        <begin position="382"/>
        <end position="391"/>
    </location>
</feature>
<dbReference type="GO" id="GO:0003713">
    <property type="term" value="F:transcription coactivator activity"/>
    <property type="evidence" value="ECO:0007669"/>
    <property type="project" value="TreeGrafter"/>
</dbReference>
<dbReference type="AlphaFoldDB" id="A0AB34PXV6"/>
<proteinExistence type="predicted"/>
<feature type="compositionally biased region" description="Low complexity" evidence="5">
    <location>
        <begin position="432"/>
        <end position="465"/>
    </location>
</feature>
<dbReference type="GO" id="GO:0005634">
    <property type="term" value="C:nucleus"/>
    <property type="evidence" value="ECO:0007669"/>
    <property type="project" value="UniProtKB-SubCell"/>
</dbReference>
<evidence type="ECO:0000256" key="1">
    <source>
        <dbReference type="ARBA" id="ARBA00004123"/>
    </source>
</evidence>
<evidence type="ECO:0000256" key="4">
    <source>
        <dbReference type="ARBA" id="ARBA00023242"/>
    </source>
</evidence>
<dbReference type="GO" id="GO:0000124">
    <property type="term" value="C:SAGA complex"/>
    <property type="evidence" value="ECO:0007669"/>
    <property type="project" value="TreeGrafter"/>
</dbReference>
<accession>A0AB34PXV6</accession>
<feature type="compositionally biased region" description="Polar residues" evidence="5">
    <location>
        <begin position="414"/>
        <end position="423"/>
    </location>
</feature>
<dbReference type="SMR" id="A0AB34PXV6"/>